<gene>
    <name evidence="1" type="ORF">K227x_40450</name>
</gene>
<evidence type="ECO:0000313" key="1">
    <source>
        <dbReference type="EMBL" id="QDT05644.1"/>
    </source>
</evidence>
<keyword evidence="2" id="KW-1185">Reference proteome</keyword>
<dbReference type="EMBL" id="CP036525">
    <property type="protein sequence ID" value="QDT05644.1"/>
    <property type="molecule type" value="Genomic_DNA"/>
</dbReference>
<name>A0A517NET1_9BACT</name>
<dbReference type="Proteomes" id="UP000318538">
    <property type="component" value="Chromosome"/>
</dbReference>
<dbReference type="KEGG" id="rlc:K227x_40450"/>
<evidence type="ECO:0000313" key="2">
    <source>
        <dbReference type="Proteomes" id="UP000318538"/>
    </source>
</evidence>
<proteinExistence type="predicted"/>
<organism evidence="1 2">
    <name type="scientific">Rubripirellula lacrimiformis</name>
    <dbReference type="NCBI Taxonomy" id="1930273"/>
    <lineage>
        <taxon>Bacteria</taxon>
        <taxon>Pseudomonadati</taxon>
        <taxon>Planctomycetota</taxon>
        <taxon>Planctomycetia</taxon>
        <taxon>Pirellulales</taxon>
        <taxon>Pirellulaceae</taxon>
        <taxon>Rubripirellula</taxon>
    </lineage>
</organism>
<reference evidence="1 2" key="1">
    <citation type="submission" date="2019-02" db="EMBL/GenBank/DDBJ databases">
        <title>Deep-cultivation of Planctomycetes and their phenomic and genomic characterization uncovers novel biology.</title>
        <authorList>
            <person name="Wiegand S."/>
            <person name="Jogler M."/>
            <person name="Boedeker C."/>
            <person name="Pinto D."/>
            <person name="Vollmers J."/>
            <person name="Rivas-Marin E."/>
            <person name="Kohn T."/>
            <person name="Peeters S.H."/>
            <person name="Heuer A."/>
            <person name="Rast P."/>
            <person name="Oberbeckmann S."/>
            <person name="Bunk B."/>
            <person name="Jeske O."/>
            <person name="Meyerdierks A."/>
            <person name="Storesund J.E."/>
            <person name="Kallscheuer N."/>
            <person name="Luecker S."/>
            <person name="Lage O.M."/>
            <person name="Pohl T."/>
            <person name="Merkel B.J."/>
            <person name="Hornburger P."/>
            <person name="Mueller R.-W."/>
            <person name="Bruemmer F."/>
            <person name="Labrenz M."/>
            <person name="Spormann A.M."/>
            <person name="Op den Camp H."/>
            <person name="Overmann J."/>
            <person name="Amann R."/>
            <person name="Jetten M.S.M."/>
            <person name="Mascher T."/>
            <person name="Medema M.H."/>
            <person name="Devos D.P."/>
            <person name="Kaster A.-K."/>
            <person name="Ovreas L."/>
            <person name="Rohde M."/>
            <person name="Galperin M.Y."/>
            <person name="Jogler C."/>
        </authorList>
    </citation>
    <scope>NUCLEOTIDE SEQUENCE [LARGE SCALE GENOMIC DNA]</scope>
    <source>
        <strain evidence="1 2">K22_7</strain>
    </source>
</reference>
<protein>
    <submittedName>
        <fullName evidence="1">Uncharacterized protein</fullName>
    </submittedName>
</protein>
<accession>A0A517NET1</accession>
<dbReference type="AlphaFoldDB" id="A0A517NET1"/>
<sequence length="58" mass="6528">MGRYQPPPRLKHTLCAHKVPQMATSDGDIHLKCNQNLAMQADVYPFPPGTNHDHIQAH</sequence>